<feature type="compositionally biased region" description="Acidic residues" evidence="2">
    <location>
        <begin position="282"/>
        <end position="291"/>
    </location>
</feature>
<dbReference type="Proteomes" id="UP001056336">
    <property type="component" value="Chromosome"/>
</dbReference>
<dbReference type="EMBL" id="CP097332">
    <property type="protein sequence ID" value="UQX88859.1"/>
    <property type="molecule type" value="Genomic_DNA"/>
</dbReference>
<keyword evidence="4" id="KW-1185">Reference proteome</keyword>
<evidence type="ECO:0000313" key="4">
    <source>
        <dbReference type="Proteomes" id="UP001056336"/>
    </source>
</evidence>
<comment type="similarity">
    <text evidence="1">Belongs to the Rv0495c family.</text>
</comment>
<reference evidence="3" key="2">
    <citation type="submission" date="2022-05" db="EMBL/GenBank/DDBJ databases">
        <authorList>
            <person name="Kim J.-S."/>
            <person name="Lee K."/>
            <person name="Suh M."/>
            <person name="Eom M."/>
            <person name="Kim J.-S."/>
            <person name="Kim D.-S."/>
            <person name="Ko S.-H."/>
            <person name="Shin Y."/>
            <person name="Lee J.-S."/>
        </authorList>
    </citation>
    <scope>NUCLEOTIDE SEQUENCE</scope>
    <source>
        <strain evidence="3">N237</strain>
    </source>
</reference>
<protein>
    <recommendedName>
        <fullName evidence="5">DUF3109 family protein</fullName>
    </recommendedName>
</protein>
<gene>
    <name evidence="3" type="ORF">M6D93_02395</name>
</gene>
<feature type="region of interest" description="Disordered" evidence="2">
    <location>
        <begin position="265"/>
        <end position="303"/>
    </location>
</feature>
<accession>A0ABY4QZJ8</accession>
<organism evidence="3 4">
    <name type="scientific">Jatrophihabitans telluris</name>
    <dbReference type="NCBI Taxonomy" id="2038343"/>
    <lineage>
        <taxon>Bacteria</taxon>
        <taxon>Bacillati</taxon>
        <taxon>Actinomycetota</taxon>
        <taxon>Actinomycetes</taxon>
        <taxon>Jatrophihabitantales</taxon>
        <taxon>Jatrophihabitantaceae</taxon>
        <taxon>Jatrophihabitans</taxon>
    </lineage>
</organism>
<name>A0ABY4QZJ8_9ACTN</name>
<dbReference type="Pfam" id="PF11307">
    <property type="entry name" value="DUF3109"/>
    <property type="match status" value="1"/>
</dbReference>
<reference evidence="3" key="1">
    <citation type="journal article" date="2018" name="Int. J. Syst. Evol. Microbiol.">
        <title>Jatrophihabitans telluris sp. nov., isolated from sediment soil of lava forest wetlands and the emended description of the genus Jatrophihabitans.</title>
        <authorList>
            <person name="Lee K.C."/>
            <person name="Suh M.K."/>
            <person name="Eom M.K."/>
            <person name="Kim K.K."/>
            <person name="Kim J.S."/>
            <person name="Kim D.S."/>
            <person name="Ko S.H."/>
            <person name="Shin Y.K."/>
            <person name="Lee J.S."/>
        </authorList>
    </citation>
    <scope>NUCLEOTIDE SEQUENCE</scope>
    <source>
        <strain evidence="3">N237</strain>
    </source>
</reference>
<dbReference type="RefSeq" id="WP_249772665.1">
    <property type="nucleotide sequence ID" value="NZ_CP097332.1"/>
</dbReference>
<sequence length="303" mass="33932">MPKQLPVLRPEPRDAEVSLDFPREWIEFADPTDASHHIRADLTWLCSRWTCIFGRGCHGVIEGRASDGCCSHGAFFSDDDDLKRVKRYAKMLTPETWEFHKLGKRKGITEKDSVGEDEDRVRTRRVDGACLFLNRPGFPGGEGCSLHALALREGLHPLDTKPEVCWQLPVRREQEWVTRPDETKILVSTVTEFDRRGWGEGGHELYWYCTSAPDAHVGGEPLYLSYGPEIAALIGRAAYDELARICAQRIGQGLIAEHPATVQARRDGLTLQPSSVRYGPADETDAETDAETDGKSEPAHPVR</sequence>
<dbReference type="InterPro" id="IPR021458">
    <property type="entry name" value="Rv0495c"/>
</dbReference>
<proteinExistence type="inferred from homology"/>
<evidence type="ECO:0008006" key="5">
    <source>
        <dbReference type="Google" id="ProtNLM"/>
    </source>
</evidence>
<evidence type="ECO:0000256" key="2">
    <source>
        <dbReference type="SAM" id="MobiDB-lite"/>
    </source>
</evidence>
<feature type="compositionally biased region" description="Basic and acidic residues" evidence="2">
    <location>
        <begin position="292"/>
        <end position="303"/>
    </location>
</feature>
<evidence type="ECO:0000313" key="3">
    <source>
        <dbReference type="EMBL" id="UQX88859.1"/>
    </source>
</evidence>
<evidence type="ECO:0000256" key="1">
    <source>
        <dbReference type="ARBA" id="ARBA00093770"/>
    </source>
</evidence>